<gene>
    <name evidence="1" type="ORF">PG303_10495</name>
</gene>
<evidence type="ECO:0000313" key="1">
    <source>
        <dbReference type="EMBL" id="MDY3513638.1"/>
    </source>
</evidence>
<dbReference type="AlphaFoldDB" id="A0AAP6HHN1"/>
<sequence length="167" mass="19804">MSYIVEVLKHSSLLEDKLKEIIEIKSIRWKYTYEEHFNWIKENIRLNDYHVLVYLDGKLVAYTNFVNVLVQINNEDIPFMGVGNVCTSISGKGYGNLLMEEVRNILINKGWSGILFCKENLIPYYKKFLWRKVDKNDILNKLDTKVNIMIINYLGVIKELNYQDRNF</sequence>
<proteinExistence type="predicted"/>
<organism evidence="1 2">
    <name type="scientific">Riemerella anatipestifer</name>
    <name type="common">Moraxella anatipestifer</name>
    <dbReference type="NCBI Taxonomy" id="34085"/>
    <lineage>
        <taxon>Bacteria</taxon>
        <taxon>Pseudomonadati</taxon>
        <taxon>Bacteroidota</taxon>
        <taxon>Flavobacteriia</taxon>
        <taxon>Flavobacteriales</taxon>
        <taxon>Weeksellaceae</taxon>
        <taxon>Riemerella</taxon>
    </lineage>
</organism>
<name>A0AAP6HHN1_RIEAN</name>
<comment type="caution">
    <text evidence="1">The sequence shown here is derived from an EMBL/GenBank/DDBJ whole genome shotgun (WGS) entry which is preliminary data.</text>
</comment>
<reference evidence="1" key="1">
    <citation type="submission" date="2023-01" db="EMBL/GenBank/DDBJ databases">
        <title>Genome-based studies on antimicrobial resistance profiles of Riemerella anatipestifer in China, 1994 to 2021.</title>
        <authorList>
            <person name="Yang Z."/>
            <person name="Zhu D."/>
        </authorList>
    </citation>
    <scope>NUCLEOTIDE SEQUENCE</scope>
    <source>
        <strain evidence="1">RCAD1218</strain>
    </source>
</reference>
<evidence type="ECO:0000313" key="2">
    <source>
        <dbReference type="Proteomes" id="UP001284033"/>
    </source>
</evidence>
<dbReference type="Gene3D" id="3.40.630.30">
    <property type="match status" value="1"/>
</dbReference>
<dbReference type="RefSeq" id="WP_153926327.1">
    <property type="nucleotide sequence ID" value="NZ_CP168321.1"/>
</dbReference>
<protein>
    <recommendedName>
        <fullName evidence="3">N-acetyltransferase domain-containing protein</fullName>
    </recommendedName>
</protein>
<dbReference type="EMBL" id="JAQZHK010000013">
    <property type="protein sequence ID" value="MDY3513638.1"/>
    <property type="molecule type" value="Genomic_DNA"/>
</dbReference>
<accession>A0AAP6HHN1</accession>
<dbReference type="SUPFAM" id="SSF55729">
    <property type="entry name" value="Acyl-CoA N-acyltransferases (Nat)"/>
    <property type="match status" value="1"/>
</dbReference>
<dbReference type="Proteomes" id="UP001284033">
    <property type="component" value="Unassembled WGS sequence"/>
</dbReference>
<dbReference type="InterPro" id="IPR016181">
    <property type="entry name" value="Acyl_CoA_acyltransferase"/>
</dbReference>
<evidence type="ECO:0008006" key="3">
    <source>
        <dbReference type="Google" id="ProtNLM"/>
    </source>
</evidence>